<dbReference type="Pfam" id="PF00085">
    <property type="entry name" value="Thioredoxin"/>
    <property type="match status" value="1"/>
</dbReference>
<proteinExistence type="inferred from homology"/>
<evidence type="ECO:0000256" key="2">
    <source>
        <dbReference type="ARBA" id="ARBA00020570"/>
    </source>
</evidence>
<dbReference type="GO" id="GO:0015035">
    <property type="term" value="F:protein-disulfide reductase activity"/>
    <property type="evidence" value="ECO:0007669"/>
    <property type="project" value="UniProtKB-UniRule"/>
</dbReference>
<reference evidence="12 13" key="1">
    <citation type="submission" date="2019-08" db="EMBL/GenBank/DDBJ databases">
        <title>Calorimonas adulescens gen. nov., sp. nov., an anaerobic thermophilic bacterium from Sakhalin hot spring.</title>
        <authorList>
            <person name="Khomyakova M.A."/>
            <person name="Merkel A.Y."/>
            <person name="Novikov A."/>
            <person name="Bonch-Osmolovskaya E.A."/>
            <person name="Slobodkin A.I."/>
        </authorList>
    </citation>
    <scope>NUCLEOTIDE SEQUENCE [LARGE SCALE GENOMIC DNA]</scope>
    <source>
        <strain evidence="12 13">A05MB</strain>
    </source>
</reference>
<dbReference type="FunFam" id="3.40.30.10:FF:000001">
    <property type="entry name" value="Thioredoxin"/>
    <property type="match status" value="1"/>
</dbReference>
<dbReference type="GO" id="GO:0005829">
    <property type="term" value="C:cytosol"/>
    <property type="evidence" value="ECO:0007669"/>
    <property type="project" value="TreeGrafter"/>
</dbReference>
<dbReference type="NCBIfam" id="TIGR01068">
    <property type="entry name" value="thioredoxin"/>
    <property type="match status" value="1"/>
</dbReference>
<comment type="similarity">
    <text evidence="1 8">Belongs to the thioredoxin family.</text>
</comment>
<sequence length="112" mass="12720">MIKTVSDSNFSSEVFIKDKAVLVDFWAPWCAPCRLTAPVLEEFDRRHGDKIKVTKLNVDENPLIATTYNVMSIPTLAVFVNGALVDRVVGYMPIEKLEEKLSRYIKESKDNV</sequence>
<dbReference type="PROSITE" id="PS51352">
    <property type="entry name" value="THIOREDOXIN_2"/>
    <property type="match status" value="1"/>
</dbReference>
<comment type="caution">
    <text evidence="12">The sequence shown here is derived from an EMBL/GenBank/DDBJ whole genome shotgun (WGS) entry which is preliminary data.</text>
</comment>
<evidence type="ECO:0000256" key="8">
    <source>
        <dbReference type="PIRNR" id="PIRNR000077"/>
    </source>
</evidence>
<evidence type="ECO:0000256" key="5">
    <source>
        <dbReference type="ARBA" id="ARBA00023157"/>
    </source>
</evidence>
<dbReference type="PRINTS" id="PR00421">
    <property type="entry name" value="THIOREDOXIN"/>
</dbReference>
<dbReference type="CDD" id="cd02947">
    <property type="entry name" value="TRX_family"/>
    <property type="match status" value="1"/>
</dbReference>
<organism evidence="12 13">
    <name type="scientific">Calorimonas adulescens</name>
    <dbReference type="NCBI Taxonomy" id="2606906"/>
    <lineage>
        <taxon>Bacteria</taxon>
        <taxon>Bacillati</taxon>
        <taxon>Bacillota</taxon>
        <taxon>Clostridia</taxon>
        <taxon>Thermoanaerobacterales</taxon>
        <taxon>Thermoanaerobacteraceae</taxon>
        <taxon>Calorimonas</taxon>
    </lineage>
</organism>
<dbReference type="PIRSF" id="PIRSF000077">
    <property type="entry name" value="Thioredoxin"/>
    <property type="match status" value="1"/>
</dbReference>
<dbReference type="InterPro" id="IPR017937">
    <property type="entry name" value="Thioredoxin_CS"/>
</dbReference>
<feature type="active site" description="Nucleophile" evidence="9">
    <location>
        <position position="30"/>
    </location>
</feature>
<evidence type="ECO:0000259" key="11">
    <source>
        <dbReference type="PROSITE" id="PS51352"/>
    </source>
</evidence>
<evidence type="ECO:0000256" key="10">
    <source>
        <dbReference type="PIRSR" id="PIRSR000077-4"/>
    </source>
</evidence>
<dbReference type="SUPFAM" id="SSF52833">
    <property type="entry name" value="Thioredoxin-like"/>
    <property type="match status" value="1"/>
</dbReference>
<accession>A0A5D8Q8Y7</accession>
<feature type="active site" description="Nucleophile" evidence="9">
    <location>
        <position position="33"/>
    </location>
</feature>
<dbReference type="AlphaFoldDB" id="A0A5D8Q8Y7"/>
<evidence type="ECO:0000313" key="12">
    <source>
        <dbReference type="EMBL" id="TZE80952.1"/>
    </source>
</evidence>
<keyword evidence="3" id="KW-0813">Transport</keyword>
<gene>
    <name evidence="12" type="primary">trxA</name>
    <name evidence="12" type="ORF">FWJ32_11185</name>
</gene>
<name>A0A5D8Q8Y7_9THEO</name>
<feature type="disulfide bond" description="Redox-active" evidence="10">
    <location>
        <begin position="30"/>
        <end position="33"/>
    </location>
</feature>
<keyword evidence="4" id="KW-0249">Electron transport</keyword>
<keyword evidence="5 10" id="KW-1015">Disulfide bond</keyword>
<dbReference type="RefSeq" id="WP_149546041.1">
    <property type="nucleotide sequence ID" value="NZ_VTPS01000020.1"/>
</dbReference>
<evidence type="ECO:0000256" key="7">
    <source>
        <dbReference type="NCBIfam" id="TIGR01068"/>
    </source>
</evidence>
<evidence type="ECO:0000256" key="1">
    <source>
        <dbReference type="ARBA" id="ARBA00008987"/>
    </source>
</evidence>
<evidence type="ECO:0000313" key="13">
    <source>
        <dbReference type="Proteomes" id="UP000322976"/>
    </source>
</evidence>
<dbReference type="Gene3D" id="3.40.30.10">
    <property type="entry name" value="Glutaredoxin"/>
    <property type="match status" value="1"/>
</dbReference>
<dbReference type="PROSITE" id="PS00194">
    <property type="entry name" value="THIOREDOXIN_1"/>
    <property type="match status" value="1"/>
</dbReference>
<evidence type="ECO:0000256" key="9">
    <source>
        <dbReference type="PIRSR" id="PIRSR000077-1"/>
    </source>
</evidence>
<evidence type="ECO:0000256" key="6">
    <source>
        <dbReference type="ARBA" id="ARBA00023284"/>
    </source>
</evidence>
<feature type="site" description="Contributes to redox potential value" evidence="9">
    <location>
        <position position="32"/>
    </location>
</feature>
<evidence type="ECO:0000256" key="4">
    <source>
        <dbReference type="ARBA" id="ARBA00022982"/>
    </source>
</evidence>
<feature type="site" description="Contributes to redox potential value" evidence="9">
    <location>
        <position position="31"/>
    </location>
</feature>
<dbReference type="InterPro" id="IPR005746">
    <property type="entry name" value="Thioredoxin"/>
</dbReference>
<keyword evidence="13" id="KW-1185">Reference proteome</keyword>
<dbReference type="Proteomes" id="UP000322976">
    <property type="component" value="Unassembled WGS sequence"/>
</dbReference>
<dbReference type="PANTHER" id="PTHR45663:SF11">
    <property type="entry name" value="GEO12009P1"/>
    <property type="match status" value="1"/>
</dbReference>
<dbReference type="GO" id="GO:0045454">
    <property type="term" value="P:cell redox homeostasis"/>
    <property type="evidence" value="ECO:0007669"/>
    <property type="project" value="TreeGrafter"/>
</dbReference>
<dbReference type="EMBL" id="VTPS01000020">
    <property type="protein sequence ID" value="TZE80952.1"/>
    <property type="molecule type" value="Genomic_DNA"/>
</dbReference>
<feature type="domain" description="Thioredoxin" evidence="11">
    <location>
        <begin position="1"/>
        <end position="106"/>
    </location>
</feature>
<protein>
    <recommendedName>
        <fullName evidence="2 7">Thioredoxin</fullName>
    </recommendedName>
</protein>
<feature type="site" description="Deprotonates C-terminal active site Cys" evidence="9">
    <location>
        <position position="24"/>
    </location>
</feature>
<dbReference type="InterPro" id="IPR013766">
    <property type="entry name" value="Thioredoxin_domain"/>
</dbReference>
<evidence type="ECO:0000256" key="3">
    <source>
        <dbReference type="ARBA" id="ARBA00022448"/>
    </source>
</evidence>
<dbReference type="InterPro" id="IPR036249">
    <property type="entry name" value="Thioredoxin-like_sf"/>
</dbReference>
<keyword evidence="6 10" id="KW-0676">Redox-active center</keyword>
<dbReference type="PANTHER" id="PTHR45663">
    <property type="entry name" value="GEO12009P1"/>
    <property type="match status" value="1"/>
</dbReference>